<dbReference type="Pfam" id="PF01520">
    <property type="entry name" value="Amidase_3"/>
    <property type="match status" value="1"/>
</dbReference>
<dbReference type="EMBL" id="SMSI01000001">
    <property type="protein sequence ID" value="TDH39163.1"/>
    <property type="molecule type" value="Genomic_DNA"/>
</dbReference>
<dbReference type="OrthoDB" id="9806267at2"/>
<evidence type="ECO:0000259" key="5">
    <source>
        <dbReference type="SMART" id="SM00646"/>
    </source>
</evidence>
<keyword evidence="7" id="KW-1185">Reference proteome</keyword>
<dbReference type="SUPFAM" id="SSF53187">
    <property type="entry name" value="Zn-dependent exopeptidases"/>
    <property type="match status" value="1"/>
</dbReference>
<feature type="domain" description="MurNAc-LAA" evidence="5">
    <location>
        <begin position="250"/>
        <end position="404"/>
    </location>
</feature>
<evidence type="ECO:0000313" key="7">
    <source>
        <dbReference type="Proteomes" id="UP000295131"/>
    </source>
</evidence>
<sequence length="416" mass="44021">MTKRGSFGAKALVAAMVLAAGLGIAPSVPAQPFAPAALKQEDGAKPAVAFAARIVADEARARIIVEFESRPDFTIRYLDRPDRIVVDLSPVTFAFDAKSVEARGLVGSLRYGGAGEGRSRLVLGLKGPARLDTAKIEPMESGAGFRLVLDAVATGREAFSELAAGTDWTVVVKGARKAQEGEGDGKPFTVVVDAGHGGIDSGAEGVNGTKEKDVTLAFAQALEEALSNLDDIRVVMTRTSDEFISLSGRLRAAHAADADLFLSLHADSIRIRRLRGATVYTLSDRASDAVAETLAAEANHDEAVVGDVFEQAPESVAGILVDLARNETRVFSTGLAGEIIESFEGEVNLIKNPHRQAGFRVLQSPDLPSALVELGYLSNPEDEKLLTDEAWRESTAGLLAQSIKAYRTTILAAGKR</sequence>
<dbReference type="RefSeq" id="WP_133283994.1">
    <property type="nucleotide sequence ID" value="NZ_SMSI01000001.1"/>
</dbReference>
<dbReference type="Proteomes" id="UP000295131">
    <property type="component" value="Unassembled WGS sequence"/>
</dbReference>
<dbReference type="InterPro" id="IPR021731">
    <property type="entry name" value="AMIN_dom"/>
</dbReference>
<dbReference type="SMART" id="SM00646">
    <property type="entry name" value="Ami_3"/>
    <property type="match status" value="1"/>
</dbReference>
<dbReference type="PANTHER" id="PTHR30404">
    <property type="entry name" value="N-ACETYLMURAMOYL-L-ALANINE AMIDASE"/>
    <property type="match status" value="1"/>
</dbReference>
<proteinExistence type="predicted"/>
<evidence type="ECO:0000256" key="3">
    <source>
        <dbReference type="ARBA" id="ARBA00022801"/>
    </source>
</evidence>
<feature type="signal peptide" evidence="4">
    <location>
        <begin position="1"/>
        <end position="30"/>
    </location>
</feature>
<evidence type="ECO:0000313" key="6">
    <source>
        <dbReference type="EMBL" id="TDH39163.1"/>
    </source>
</evidence>
<accession>A0A4R5PQJ2</accession>
<comment type="catalytic activity">
    <reaction evidence="1">
        <text>Hydrolyzes the link between N-acetylmuramoyl residues and L-amino acid residues in certain cell-wall glycopeptides.</text>
        <dbReference type="EC" id="3.5.1.28"/>
    </reaction>
</comment>
<dbReference type="Gene3D" id="2.60.40.3500">
    <property type="match status" value="1"/>
</dbReference>
<name>A0A4R5PQJ2_9HYPH</name>
<comment type="caution">
    <text evidence="6">The sequence shown here is derived from an EMBL/GenBank/DDBJ whole genome shotgun (WGS) entry which is preliminary data.</text>
</comment>
<reference evidence="6 7" key="1">
    <citation type="journal article" date="2013" name="Int. J. Syst. Evol. Microbiol.">
        <title>Hoeflea suaedae sp. nov., an endophytic bacterium isolated from the root of the halophyte Suaeda maritima.</title>
        <authorList>
            <person name="Chung E.J."/>
            <person name="Park J.A."/>
            <person name="Pramanik P."/>
            <person name="Bibi F."/>
            <person name="Jeon C.O."/>
            <person name="Chung Y.R."/>
        </authorList>
    </citation>
    <scope>NUCLEOTIDE SEQUENCE [LARGE SCALE GENOMIC DNA]</scope>
    <source>
        <strain evidence="6 7">YC6898</strain>
    </source>
</reference>
<gene>
    <name evidence="6" type="ORF">E2A64_08830</name>
</gene>
<evidence type="ECO:0000256" key="2">
    <source>
        <dbReference type="ARBA" id="ARBA00011901"/>
    </source>
</evidence>
<feature type="chain" id="PRO_5020982521" description="N-acetylmuramoyl-L-alanine amidase" evidence="4">
    <location>
        <begin position="31"/>
        <end position="416"/>
    </location>
</feature>
<organism evidence="6 7">
    <name type="scientific">Pseudohoeflea suaedae</name>
    <dbReference type="NCBI Taxonomy" id="877384"/>
    <lineage>
        <taxon>Bacteria</taxon>
        <taxon>Pseudomonadati</taxon>
        <taxon>Pseudomonadota</taxon>
        <taxon>Alphaproteobacteria</taxon>
        <taxon>Hyphomicrobiales</taxon>
        <taxon>Rhizobiaceae</taxon>
        <taxon>Pseudohoeflea</taxon>
    </lineage>
</organism>
<dbReference type="GO" id="GO:0009253">
    <property type="term" value="P:peptidoglycan catabolic process"/>
    <property type="evidence" value="ECO:0007669"/>
    <property type="project" value="InterPro"/>
</dbReference>
<dbReference type="EC" id="3.5.1.28" evidence="2"/>
<dbReference type="InterPro" id="IPR002508">
    <property type="entry name" value="MurNAc-LAA_cat"/>
</dbReference>
<dbReference type="Gene3D" id="3.40.630.40">
    <property type="entry name" value="Zn-dependent exopeptidases"/>
    <property type="match status" value="1"/>
</dbReference>
<dbReference type="GO" id="GO:0030288">
    <property type="term" value="C:outer membrane-bounded periplasmic space"/>
    <property type="evidence" value="ECO:0007669"/>
    <property type="project" value="TreeGrafter"/>
</dbReference>
<dbReference type="GO" id="GO:0008745">
    <property type="term" value="F:N-acetylmuramoyl-L-alanine amidase activity"/>
    <property type="evidence" value="ECO:0007669"/>
    <property type="project" value="UniProtKB-EC"/>
</dbReference>
<dbReference type="Pfam" id="PF11741">
    <property type="entry name" value="AMIN"/>
    <property type="match status" value="1"/>
</dbReference>
<evidence type="ECO:0000256" key="4">
    <source>
        <dbReference type="SAM" id="SignalP"/>
    </source>
</evidence>
<keyword evidence="4" id="KW-0732">Signal</keyword>
<protein>
    <recommendedName>
        <fullName evidence="2">N-acetylmuramoyl-L-alanine amidase</fullName>
        <ecNumber evidence="2">3.5.1.28</ecNumber>
    </recommendedName>
</protein>
<evidence type="ECO:0000256" key="1">
    <source>
        <dbReference type="ARBA" id="ARBA00001561"/>
    </source>
</evidence>
<dbReference type="InterPro" id="IPR050695">
    <property type="entry name" value="N-acetylmuramoyl_amidase_3"/>
</dbReference>
<dbReference type="PANTHER" id="PTHR30404:SF0">
    <property type="entry name" value="N-ACETYLMURAMOYL-L-ALANINE AMIDASE AMIC"/>
    <property type="match status" value="1"/>
</dbReference>
<dbReference type="CDD" id="cd02696">
    <property type="entry name" value="MurNAc-LAA"/>
    <property type="match status" value="1"/>
</dbReference>
<dbReference type="AlphaFoldDB" id="A0A4R5PQJ2"/>
<keyword evidence="3" id="KW-0378">Hydrolase</keyword>